<reference evidence="2 3" key="1">
    <citation type="submission" date="2015-12" db="EMBL/GenBank/DDBJ databases">
        <authorList>
            <person name="Shamseldin A."/>
            <person name="Moawad H."/>
            <person name="Abd El-Rahim W.M."/>
            <person name="Sadowsky M.J."/>
        </authorList>
    </citation>
    <scope>NUCLEOTIDE SEQUENCE [LARGE SCALE GENOMIC DNA]</scope>
    <source>
        <strain evidence="2 3">WF1</strain>
    </source>
</reference>
<comment type="caution">
    <text evidence="2">The sequence shown here is derived from an EMBL/GenBank/DDBJ whole genome shotgun (WGS) entry which is preliminary data.</text>
</comment>
<dbReference type="EMBL" id="LPUF01000003">
    <property type="protein sequence ID" value="OQK15940.1"/>
    <property type="molecule type" value="Genomic_DNA"/>
</dbReference>
<accession>A0A1V8M301</accession>
<dbReference type="Pfam" id="PF11902">
    <property type="entry name" value="DUF3422"/>
    <property type="match status" value="1"/>
</dbReference>
<keyword evidence="1" id="KW-0472">Membrane</keyword>
<keyword evidence="1" id="KW-0812">Transmembrane</keyword>
<evidence type="ECO:0000256" key="1">
    <source>
        <dbReference type="SAM" id="Phobius"/>
    </source>
</evidence>
<proteinExistence type="predicted"/>
<dbReference type="OrthoDB" id="9767470at2"/>
<dbReference type="RefSeq" id="WP_080524162.1">
    <property type="nucleotide sequence ID" value="NZ_LPUF01000003.1"/>
</dbReference>
<dbReference type="STRING" id="1420851.AU255_17325"/>
<protein>
    <recommendedName>
        <fullName evidence="4">Egg lysin</fullName>
    </recommendedName>
</protein>
<dbReference type="AlphaFoldDB" id="A0A1V8M301"/>
<dbReference type="InterPro" id="IPR021830">
    <property type="entry name" value="DUF3422"/>
</dbReference>
<evidence type="ECO:0000313" key="3">
    <source>
        <dbReference type="Proteomes" id="UP000191980"/>
    </source>
</evidence>
<feature type="transmembrane region" description="Helical" evidence="1">
    <location>
        <begin position="412"/>
        <end position="429"/>
    </location>
</feature>
<dbReference type="Proteomes" id="UP000191980">
    <property type="component" value="Unassembled WGS sequence"/>
</dbReference>
<evidence type="ECO:0008006" key="4">
    <source>
        <dbReference type="Google" id="ProtNLM"/>
    </source>
</evidence>
<keyword evidence="3" id="KW-1185">Reference proteome</keyword>
<sequence>MNRTYPSETEPKLIPIPENNAQRFTLHNEIHARPPVSLELPARASHLALTLNEQEKAQERFHLASLCQRFAINPPPIEASHFIARFDNFLFHWEQHDEFSTYSFYVNDVNTDFPFAKPALSFAPIDWLDKLTGQTIVAIHTVIMPANDQTPNLENISQYFAGNTIVGAKMTGGDATAFTDFRIHNDGFSRFIIFDKKLQSQQAGRLLQRLFEIEIYRVMALLAFPISHELAPKVSDYEQRLSQITTTMAQPDCDDSLLLDQMTLLAAEVESDISHSQFRFGAAAAYYKIVEQRIIDIREEKIQGIQNIGEFITKRMQPAISSCKSTAQRFRLLSERISNASQLLRTRVDISIERQNQALLTSMDLRAKIQLRFQETVEGLSIVAITTYIISLIHSAAKAILSTQLIDIKPDLISGIAIPFVLVIVAIGVRRLHTVIKKIE</sequence>
<name>A0A1V8M301_9GAMM</name>
<keyword evidence="1" id="KW-1133">Transmembrane helix</keyword>
<gene>
    <name evidence="2" type="ORF">AU255_17325</name>
</gene>
<organism evidence="2 3">
    <name type="scientific">Methyloprofundus sedimenti</name>
    <dbReference type="NCBI Taxonomy" id="1420851"/>
    <lineage>
        <taxon>Bacteria</taxon>
        <taxon>Pseudomonadati</taxon>
        <taxon>Pseudomonadota</taxon>
        <taxon>Gammaproteobacteria</taxon>
        <taxon>Methylococcales</taxon>
        <taxon>Methylococcaceae</taxon>
        <taxon>Methyloprofundus</taxon>
    </lineage>
</organism>
<evidence type="ECO:0000313" key="2">
    <source>
        <dbReference type="EMBL" id="OQK15940.1"/>
    </source>
</evidence>